<evidence type="ECO:0000256" key="5">
    <source>
        <dbReference type="ARBA" id="ARBA00022833"/>
    </source>
</evidence>
<dbReference type="GO" id="GO:0005634">
    <property type="term" value="C:nucleus"/>
    <property type="evidence" value="ECO:0007669"/>
    <property type="project" value="UniProtKB-SubCell"/>
</dbReference>
<feature type="compositionally biased region" description="Polar residues" evidence="9">
    <location>
        <begin position="1564"/>
        <end position="1576"/>
    </location>
</feature>
<feature type="compositionally biased region" description="Polar residues" evidence="9">
    <location>
        <begin position="290"/>
        <end position="330"/>
    </location>
</feature>
<evidence type="ECO:0000313" key="11">
    <source>
        <dbReference type="EMBL" id="PIC18112.1"/>
    </source>
</evidence>
<feature type="compositionally biased region" description="Polar residues" evidence="9">
    <location>
        <begin position="149"/>
        <end position="162"/>
    </location>
</feature>
<dbReference type="SMART" id="SM00355">
    <property type="entry name" value="ZnF_C2H2"/>
    <property type="match status" value="7"/>
</dbReference>
<feature type="compositionally biased region" description="Low complexity" evidence="9">
    <location>
        <begin position="107"/>
        <end position="131"/>
    </location>
</feature>
<feature type="compositionally biased region" description="Basic and acidic residues" evidence="9">
    <location>
        <begin position="1955"/>
        <end position="1965"/>
    </location>
</feature>
<feature type="compositionally biased region" description="Polar residues" evidence="9">
    <location>
        <begin position="132"/>
        <end position="141"/>
    </location>
</feature>
<dbReference type="GO" id="GO:0008270">
    <property type="term" value="F:zinc ion binding"/>
    <property type="evidence" value="ECO:0007669"/>
    <property type="project" value="UniProtKB-KW"/>
</dbReference>
<feature type="region of interest" description="Disordered" evidence="9">
    <location>
        <begin position="858"/>
        <end position="924"/>
    </location>
</feature>
<feature type="compositionally biased region" description="Polar residues" evidence="9">
    <location>
        <begin position="610"/>
        <end position="640"/>
    </location>
</feature>
<feature type="compositionally biased region" description="Polar residues" evidence="9">
    <location>
        <begin position="1966"/>
        <end position="1990"/>
    </location>
</feature>
<name>A0A2G5ST20_9PELO</name>
<feature type="compositionally biased region" description="Low complexity" evidence="9">
    <location>
        <begin position="1301"/>
        <end position="1314"/>
    </location>
</feature>
<feature type="compositionally biased region" description="Low complexity" evidence="9">
    <location>
        <begin position="432"/>
        <end position="442"/>
    </location>
</feature>
<feature type="compositionally biased region" description="Polar residues" evidence="9">
    <location>
        <begin position="95"/>
        <end position="106"/>
    </location>
</feature>
<keyword evidence="4 8" id="KW-0863">Zinc-finger</keyword>
<feature type="compositionally biased region" description="Basic and acidic residues" evidence="9">
    <location>
        <begin position="481"/>
        <end position="492"/>
    </location>
</feature>
<feature type="compositionally biased region" description="Polar residues" evidence="9">
    <location>
        <begin position="1315"/>
        <end position="1336"/>
    </location>
</feature>
<organism evidence="11 12">
    <name type="scientific">Caenorhabditis nigoni</name>
    <dbReference type="NCBI Taxonomy" id="1611254"/>
    <lineage>
        <taxon>Eukaryota</taxon>
        <taxon>Metazoa</taxon>
        <taxon>Ecdysozoa</taxon>
        <taxon>Nematoda</taxon>
        <taxon>Chromadorea</taxon>
        <taxon>Rhabditida</taxon>
        <taxon>Rhabditina</taxon>
        <taxon>Rhabditomorpha</taxon>
        <taxon>Rhabditoidea</taxon>
        <taxon>Rhabditidae</taxon>
        <taxon>Peloderinae</taxon>
        <taxon>Caenorhabditis</taxon>
    </lineage>
</organism>
<feature type="region of interest" description="Disordered" evidence="9">
    <location>
        <begin position="1915"/>
        <end position="2044"/>
    </location>
</feature>
<feature type="compositionally biased region" description="Polar residues" evidence="9">
    <location>
        <begin position="353"/>
        <end position="376"/>
    </location>
</feature>
<gene>
    <name evidence="11" type="primary">Cnig_chr_X.g24123</name>
    <name evidence="11" type="ORF">B9Z55_024123</name>
</gene>
<feature type="compositionally biased region" description="Basic and acidic residues" evidence="9">
    <location>
        <begin position="513"/>
        <end position="524"/>
    </location>
</feature>
<feature type="compositionally biased region" description="Polar residues" evidence="9">
    <location>
        <begin position="1645"/>
        <end position="1655"/>
    </location>
</feature>
<reference evidence="12" key="1">
    <citation type="submission" date="2017-10" db="EMBL/GenBank/DDBJ databases">
        <title>Rapid genome shrinkage in a self-fertile nematode reveals novel sperm competition proteins.</title>
        <authorList>
            <person name="Yin D."/>
            <person name="Schwarz E.M."/>
            <person name="Thomas C.G."/>
            <person name="Felde R.L."/>
            <person name="Korf I.F."/>
            <person name="Cutter A.D."/>
            <person name="Schartner C.M."/>
            <person name="Ralston E.J."/>
            <person name="Meyer B.J."/>
            <person name="Haag E.S."/>
        </authorList>
    </citation>
    <scope>NUCLEOTIDE SEQUENCE [LARGE SCALE GENOMIC DNA]</scope>
    <source>
        <strain evidence="12">JU1422</strain>
    </source>
</reference>
<dbReference type="STRING" id="1611254.A0A2G5ST20"/>
<comment type="subcellular location">
    <subcellularLocation>
        <location evidence="1">Nucleus</location>
    </subcellularLocation>
</comment>
<feature type="compositionally biased region" description="Low complexity" evidence="9">
    <location>
        <begin position="769"/>
        <end position="780"/>
    </location>
</feature>
<feature type="compositionally biased region" description="Polar residues" evidence="9">
    <location>
        <begin position="1402"/>
        <end position="1413"/>
    </location>
</feature>
<keyword evidence="6" id="KW-0238">DNA-binding</keyword>
<keyword evidence="2" id="KW-0479">Metal-binding</keyword>
<evidence type="ECO:0000256" key="2">
    <source>
        <dbReference type="ARBA" id="ARBA00022723"/>
    </source>
</evidence>
<keyword evidence="7" id="KW-0539">Nucleus</keyword>
<keyword evidence="12" id="KW-1185">Reference proteome</keyword>
<dbReference type="EMBL" id="PDUG01000006">
    <property type="protein sequence ID" value="PIC18112.1"/>
    <property type="molecule type" value="Genomic_DNA"/>
</dbReference>
<feature type="region of interest" description="Disordered" evidence="9">
    <location>
        <begin position="755"/>
        <end position="783"/>
    </location>
</feature>
<feature type="compositionally biased region" description="Basic and acidic residues" evidence="9">
    <location>
        <begin position="1452"/>
        <end position="1461"/>
    </location>
</feature>
<feature type="compositionally biased region" description="Polar residues" evidence="9">
    <location>
        <begin position="1509"/>
        <end position="1525"/>
    </location>
</feature>
<feature type="compositionally biased region" description="Low complexity" evidence="9">
    <location>
        <begin position="1534"/>
        <end position="1543"/>
    </location>
</feature>
<feature type="region of interest" description="Disordered" evidence="9">
    <location>
        <begin position="1135"/>
        <end position="1226"/>
    </location>
</feature>
<dbReference type="PROSITE" id="PS00028">
    <property type="entry name" value="ZINC_FINGER_C2H2_1"/>
    <property type="match status" value="2"/>
</dbReference>
<sequence length="2226" mass="239741">MPSPRHKTNNEVNQHRCDSCNQVFSKSCALISHEATHRDIHYGCSICDFRSKKEWWIVTHQKKKHGKRGSVISYNFKLTDEVLESLGARNADGPGTSTASNRNGSGASDASTTDDPGTPGGSTTDDPGTSAASSSDRTGASASPVLNVVTRNTKSVAQTDLASSPPRPHNVVSNYGTRETIKKRKLEDHAAQTVTNGSASRSGVPLNAVPVSKNTMSRSTPASNVAVLAQSSTSTLPKKQNSEIVVPSVKKVAPTDLKIASKYRKVETSTSLVQMAVPTTSKMVGKDQKSAQTAANGTASNPTVTAGTRSNAAVAQTVSTPIHVTRSRTAASRADTPPPRKTPSPSPKRTPGVSKTATPTPQDVPSTSSHISTRSGRTILPTPVRATSRSVVSTRAMHASKPASRSVSFTSRLVSVSGKYGEPTSNTITPRSSSQAANSSFSKTNAARPGASTATKESTPTAKKVAQSPIVSTPAAVKSTETSKKDAKRVEVDVSSPAEPTVGELEEEPEEEPEKKPEKKPKEQPEEEEEEEELKLYSTKTFTTLTAATSVSKNVPTLPSTKKIASVALPTPMRNEVASQVSKTALEAPKTASKHHNIRTVASSARKVAPTTSKIASNAQAGGTSTPSSYKVGPTTSNVASKDRVVGRVTSMAHQVAPTSPKAASTAPEVVSKKPIIETAASSAQKLDLPTPKTEIKEKRVETAASSVCKVAAPADLKTVISTAPNVAYKDPRIGKPTSSAQTVAPSILKVASNDHDVGTASSSAQRNAPTSPKAASAAPEIATEKQIIETAASSAQKVDSTTPKVEIKDKKVVAAASLVQQVPPTSPKAASPAPKVVSKKEFIETATSAAQKVVLNAPKNAPTDTKIETTTSSAQKVDSFTPKAEIKDEKAAPSVHKASPPIPKVASEDQDVGTATSLAQQVAPAPPKVALFATEVVSKKQIKETVTLSAQEVDFSNLKDEIKDKKVETAASSVQKASPPISKVSSKEQDIGTSASSAQKVVPRASKIESNDQKGVVSSAHKVASNVQKCEAATSVSQKTATKVASTTKVTILDQKMGTASSSAQKGSVPIASEVATPTVTTVAPMGQKAETAAVQNLVATASKFAAKIEKVETATSSTGKADPTVRRVTFNVQRVGRTLPSGKPAPTILKKASKRKHAESSVQQAVEPTAQKDISKTKKTASSSANEIKKTTPTVDTPSTSVQKVALSTQKIEPEDQNVETAKSSAQQVAQISCKSSSIAPEIVPKKQIIETAAPSAEKIVPTAPKIAPNDQKIETATPSAQKMEFPTSKAEIKEKTVETSSVVSTTSASSVQKMSQPTSTVARKDQNAPTSAQKVVKTTPRVEYENQKVETNATSTQKIAQAAPKILVIAQPVSPITSDADMPFLTAVPAGKATVPDVQESTPPVLTSSRIIKKAARSKPSSASKVAEKIQSDDEDAMIIDDAPTLDGPFEKTEEPPPKRQKVTIPVPTSPSSPRKTLSTTHQPGRQHTLRTAMNESRRAMFAALNSDSNSESCSNAGSEPPTSGAPERQSSPVPESPTSSEPPPQLYPEPEQQLSPVSEPPTSSDLELQQSLYPDPPTSPETAPRLSPEPGRESSPVLEPQQHLDLESSDSPEPVPQLPSHPVLPNSPEPEPLNPEVSEPQNRNRNGAPEQSVQLQAVYRTQRALSPATLDRLPYACHLCPNRFANHTRASFHIMYHRKLDHLAPKGVKEIWEERDLSNKTHKLESKNFRNWINFPYLICPPEHITWHPVGKKYDPNGEDTKNQSMYTGANGSLPGSSSEFIGPVVEPSVQLLAREDLMIEPNIYYGQKMTYEKKVHFLCSQCPYVNSDIWSLQRHFCHHTPKFGQTWSCTQCSYSSSHFDDVDEHVKLHMDIPESENEFERWVQYEDEMDNAYRKMKLVKKGPVETVVPIPTSSTRQLRGRSKEVEASTRVLRTRKSTTSQTSAPPAKRRATDSSKKEALETNSRPNTRQSAEAKQATSQPTSDGPCTRSRRGASAKQESSESSEDVNLEAEVADNHPTETNNVPDDSVEDYHQAQNSSTTVEPILYSFGPRFYTVGPAVHERQLDDLVRIVKLYKEGKPVKPKKKRDPDSMTLLQRLQHGHSVGIPWFAVDSFGLDRPKEVWDKELDCEISRQCIDCGYRNQNILEFRKHRDGHFENPMICKLKCDECNFRASYMDRILHHNIETHHLRDVRLLEGLPEFEPEEKEGPIRTTQKRRKRRW</sequence>
<feature type="compositionally biased region" description="Polar residues" evidence="9">
    <location>
        <begin position="869"/>
        <end position="879"/>
    </location>
</feature>
<dbReference type="PANTHER" id="PTHR24392">
    <property type="entry name" value="ZINC FINGER PROTEIN"/>
    <property type="match status" value="1"/>
</dbReference>
<evidence type="ECO:0000256" key="1">
    <source>
        <dbReference type="ARBA" id="ARBA00004123"/>
    </source>
</evidence>
<evidence type="ECO:0000256" key="3">
    <source>
        <dbReference type="ARBA" id="ARBA00022737"/>
    </source>
</evidence>
<feature type="compositionally biased region" description="Polar residues" evidence="9">
    <location>
        <begin position="452"/>
        <end position="461"/>
    </location>
</feature>
<dbReference type="InterPro" id="IPR013087">
    <property type="entry name" value="Znf_C2H2_type"/>
</dbReference>
<protein>
    <recommendedName>
        <fullName evidence="10">C2H2-type domain-containing protein</fullName>
    </recommendedName>
</protein>
<evidence type="ECO:0000256" key="4">
    <source>
        <dbReference type="ARBA" id="ARBA00022771"/>
    </source>
</evidence>
<evidence type="ECO:0000256" key="6">
    <source>
        <dbReference type="ARBA" id="ARBA00023125"/>
    </source>
</evidence>
<feature type="region of interest" description="Disordered" evidence="9">
    <location>
        <begin position="281"/>
        <end position="539"/>
    </location>
</feature>
<feature type="compositionally biased region" description="Acidic residues" evidence="9">
    <location>
        <begin position="2007"/>
        <end position="2018"/>
    </location>
</feature>
<feature type="region of interest" description="Disordered" evidence="9">
    <location>
        <begin position="970"/>
        <end position="1021"/>
    </location>
</feature>
<evidence type="ECO:0000256" key="9">
    <source>
        <dbReference type="SAM" id="MobiDB-lite"/>
    </source>
</evidence>
<evidence type="ECO:0000256" key="8">
    <source>
        <dbReference type="PROSITE-ProRule" id="PRU00042"/>
    </source>
</evidence>
<dbReference type="GO" id="GO:0003677">
    <property type="term" value="F:DNA binding"/>
    <property type="evidence" value="ECO:0007669"/>
    <property type="project" value="UniProtKB-KW"/>
</dbReference>
<evidence type="ECO:0000256" key="7">
    <source>
        <dbReference type="ARBA" id="ARBA00023242"/>
    </source>
</evidence>
<feature type="compositionally biased region" description="Polar residues" evidence="9">
    <location>
        <begin position="1478"/>
        <end position="1498"/>
    </location>
</feature>
<dbReference type="OrthoDB" id="10430967at2759"/>
<dbReference type="Proteomes" id="UP000230233">
    <property type="component" value="Chromosome X"/>
</dbReference>
<keyword evidence="3" id="KW-0677">Repeat</keyword>
<feature type="domain" description="C2H2-type" evidence="10">
    <location>
        <begin position="15"/>
        <end position="37"/>
    </location>
</feature>
<dbReference type="PROSITE" id="PS50157">
    <property type="entry name" value="ZINC_FINGER_C2H2_2"/>
    <property type="match status" value="1"/>
</dbReference>
<feature type="region of interest" description="Disordered" evidence="9">
    <location>
        <begin position="586"/>
        <end position="642"/>
    </location>
</feature>
<feature type="compositionally biased region" description="Polar residues" evidence="9">
    <location>
        <begin position="403"/>
        <end position="414"/>
    </location>
</feature>
<dbReference type="PANTHER" id="PTHR24392:SF56">
    <property type="entry name" value="ZINC FINGER PROTEIN 510"/>
    <property type="match status" value="1"/>
</dbReference>
<proteinExistence type="predicted"/>
<feature type="region of interest" description="Disordered" evidence="9">
    <location>
        <begin position="1263"/>
        <end position="1342"/>
    </location>
</feature>
<evidence type="ECO:0000259" key="10">
    <source>
        <dbReference type="PROSITE" id="PS50157"/>
    </source>
</evidence>
<keyword evidence="5" id="KW-0862">Zinc</keyword>
<comment type="caution">
    <text evidence="11">The sequence shown here is derived from an EMBL/GenBank/DDBJ whole genome shotgun (WGS) entry which is preliminary data.</text>
</comment>
<dbReference type="Gene3D" id="3.30.160.60">
    <property type="entry name" value="Classic Zinc Finger"/>
    <property type="match status" value="2"/>
</dbReference>
<feature type="region of interest" description="Disordered" evidence="9">
    <location>
        <begin position="87"/>
        <end position="176"/>
    </location>
</feature>
<evidence type="ECO:0000313" key="12">
    <source>
        <dbReference type="Proteomes" id="UP000230233"/>
    </source>
</evidence>
<feature type="region of interest" description="Disordered" evidence="9">
    <location>
        <begin position="1397"/>
        <end position="1655"/>
    </location>
</feature>
<feature type="compositionally biased region" description="Low complexity" evidence="9">
    <location>
        <begin position="1466"/>
        <end position="1477"/>
    </location>
</feature>
<feature type="compositionally biased region" description="Low complexity" evidence="9">
    <location>
        <begin position="1182"/>
        <end position="1204"/>
    </location>
</feature>
<accession>A0A2G5ST20</accession>
<feature type="compositionally biased region" description="Pro residues" evidence="9">
    <location>
        <begin position="336"/>
        <end position="348"/>
    </location>
</feature>